<keyword evidence="1" id="KW-0175">Coiled coil</keyword>
<protein>
    <recommendedName>
        <fullName evidence="7">ARF GTPase-activating protein GIT2</fullName>
    </recommendedName>
</protein>
<dbReference type="InterPro" id="IPR047161">
    <property type="entry name" value="GIT-like"/>
</dbReference>
<feature type="domain" description="ARF GTPase-activating protein GIT1 C-terminal" evidence="3">
    <location>
        <begin position="179"/>
        <end position="206"/>
    </location>
</feature>
<gene>
    <name evidence="5" type="ORF">JD844_015257</name>
</gene>
<dbReference type="Pfam" id="PF16559">
    <property type="entry name" value="GIT_CC"/>
    <property type="match status" value="1"/>
</dbReference>
<name>A0ABQ7T7S9_PHRPL</name>
<dbReference type="InterPro" id="IPR022018">
    <property type="entry name" value="GIT1_C"/>
</dbReference>
<feature type="region of interest" description="Disordered" evidence="2">
    <location>
        <begin position="200"/>
        <end position="219"/>
    </location>
</feature>
<evidence type="ECO:0008006" key="7">
    <source>
        <dbReference type="Google" id="ProtNLM"/>
    </source>
</evidence>
<evidence type="ECO:0000256" key="1">
    <source>
        <dbReference type="SAM" id="Coils"/>
    </source>
</evidence>
<feature type="coiled-coil region" evidence="1">
    <location>
        <begin position="62"/>
        <end position="89"/>
    </location>
</feature>
<accession>A0ABQ7T7S9</accession>
<dbReference type="PANTHER" id="PTHR46097">
    <property type="entry name" value="G PROTEIN-COUPLED RECEPTOR KINASE INTERACTING ARFGAP"/>
    <property type="match status" value="1"/>
</dbReference>
<dbReference type="PANTHER" id="PTHR46097:SF4">
    <property type="entry name" value="ARF GTPASE-ACTIVATING PROTEIN GIT2"/>
    <property type="match status" value="1"/>
</dbReference>
<organism evidence="5 6">
    <name type="scientific">Phrynosoma platyrhinos</name>
    <name type="common">Desert horned lizard</name>
    <dbReference type="NCBI Taxonomy" id="52577"/>
    <lineage>
        <taxon>Eukaryota</taxon>
        <taxon>Metazoa</taxon>
        <taxon>Chordata</taxon>
        <taxon>Craniata</taxon>
        <taxon>Vertebrata</taxon>
        <taxon>Euteleostomi</taxon>
        <taxon>Lepidosauria</taxon>
        <taxon>Squamata</taxon>
        <taxon>Bifurcata</taxon>
        <taxon>Unidentata</taxon>
        <taxon>Episquamata</taxon>
        <taxon>Toxicofera</taxon>
        <taxon>Iguania</taxon>
        <taxon>Phrynosomatidae</taxon>
        <taxon>Phrynosomatinae</taxon>
        <taxon>Phrynosoma</taxon>
    </lineage>
</organism>
<evidence type="ECO:0000313" key="5">
    <source>
        <dbReference type="EMBL" id="KAH0625663.1"/>
    </source>
</evidence>
<dbReference type="Proteomes" id="UP000826234">
    <property type="component" value="Unassembled WGS sequence"/>
</dbReference>
<feature type="compositionally biased region" description="Low complexity" evidence="2">
    <location>
        <begin position="126"/>
        <end position="139"/>
    </location>
</feature>
<evidence type="ECO:0000313" key="6">
    <source>
        <dbReference type="Proteomes" id="UP000826234"/>
    </source>
</evidence>
<dbReference type="InterPro" id="IPR032352">
    <property type="entry name" value="GIT1/2_CC"/>
</dbReference>
<feature type="domain" description="ARF GTPase-activating protein GIT1 C-terminal" evidence="3">
    <location>
        <begin position="224"/>
        <end position="293"/>
    </location>
</feature>
<feature type="domain" description="Arf GTPase-activating protein GIT1/2 coiled-coil" evidence="4">
    <location>
        <begin position="53"/>
        <end position="101"/>
    </location>
</feature>
<keyword evidence="6" id="KW-1185">Reference proteome</keyword>
<dbReference type="EMBL" id="JAIPUX010001211">
    <property type="protein sequence ID" value="KAH0625663.1"/>
    <property type="molecule type" value="Genomic_DNA"/>
</dbReference>
<evidence type="ECO:0000259" key="3">
    <source>
        <dbReference type="Pfam" id="PF12205"/>
    </source>
</evidence>
<dbReference type="Gene3D" id="1.20.5.170">
    <property type="match status" value="1"/>
</dbReference>
<proteinExistence type="predicted"/>
<evidence type="ECO:0000256" key="2">
    <source>
        <dbReference type="SAM" id="MobiDB-lite"/>
    </source>
</evidence>
<reference evidence="5 6" key="1">
    <citation type="journal article" date="2022" name="Gigascience">
        <title>A chromosome-level genome assembly and annotation of the desert horned lizard, Phrynosoma platyrhinos, provides insight into chromosomal rearrangements among reptiles.</title>
        <authorList>
            <person name="Koochekian N."/>
            <person name="Ascanio A."/>
            <person name="Farleigh K."/>
            <person name="Card D.C."/>
            <person name="Schield D.R."/>
            <person name="Castoe T.A."/>
            <person name="Jezkova T."/>
        </authorList>
    </citation>
    <scope>NUCLEOTIDE SEQUENCE [LARGE SCALE GENOMIC DNA]</scope>
    <source>
        <strain evidence="5">NK-2021</strain>
    </source>
</reference>
<dbReference type="Gene3D" id="1.20.120.330">
    <property type="entry name" value="Nucleotidyltransferases domain 2"/>
    <property type="match status" value="1"/>
</dbReference>
<comment type="caution">
    <text evidence="5">The sequence shown here is derived from an EMBL/GenBank/DDBJ whole genome shotgun (WGS) entry which is preliminary data.</text>
</comment>
<sequence>MVETLYNNGANSIWEHSLLDPASVMSGRRKANPQDKVQSQKRATFHHTSNGRQEYLQVRNALVASEAKIQQLMKVNVNLSDELKIMQKKTLQSENTTLRRQATTNAYPAAPGSEYADAGSHVSLIRRPSARSSSRPMSMYETGLSRKSRQRSAFRQGEGSLSEGKDPDVLPSSSLPGTEDVIRKTEQITKNIQELLRAAQENKHDRPPPPNFPPLISGGRRGSIQIFAAKPKSELVRTSLRLLTSSAYRLHSECAKALPPDSCPTADVQLVTQQVIQCAYDIAKAAKQLVTITTKENTN</sequence>
<evidence type="ECO:0000259" key="4">
    <source>
        <dbReference type="Pfam" id="PF16559"/>
    </source>
</evidence>
<feature type="region of interest" description="Disordered" evidence="2">
    <location>
        <begin position="126"/>
        <end position="183"/>
    </location>
</feature>
<dbReference type="Pfam" id="PF12205">
    <property type="entry name" value="GIT1_C"/>
    <property type="match status" value="2"/>
</dbReference>